<feature type="region of interest" description="Disordered" evidence="1">
    <location>
        <begin position="124"/>
        <end position="144"/>
    </location>
</feature>
<reference evidence="3" key="1">
    <citation type="journal article" date="2015" name="Nat. Genet.">
        <title>The genome and transcriptome of the zoonotic hookworm Ancylostoma ceylanicum identify infection-specific gene families.</title>
        <authorList>
            <person name="Schwarz E.M."/>
            <person name="Hu Y."/>
            <person name="Antoshechkin I."/>
            <person name="Miller M.M."/>
            <person name="Sternberg P.W."/>
            <person name="Aroian R.V."/>
        </authorList>
    </citation>
    <scope>NUCLEOTIDE SEQUENCE</scope>
    <source>
        <strain evidence="3">HY135</strain>
    </source>
</reference>
<dbReference type="PRINTS" id="PR01345">
    <property type="entry name" value="CERVTRCPTASE"/>
</dbReference>
<gene>
    <name evidence="2" type="primary">Acey_s0007.g3353</name>
    <name evidence="2" type="ORF">Y032_0007g3353</name>
</gene>
<evidence type="ECO:0000256" key="1">
    <source>
        <dbReference type="SAM" id="MobiDB-lite"/>
    </source>
</evidence>
<dbReference type="OrthoDB" id="5873437at2759"/>
<keyword evidence="3" id="KW-1185">Reference proteome</keyword>
<dbReference type="AlphaFoldDB" id="A0A016VM53"/>
<evidence type="ECO:0000313" key="2">
    <source>
        <dbReference type="EMBL" id="EYC28679.1"/>
    </source>
</evidence>
<sequence length="191" mass="22528">MKFFSHIDQITVKATRTLYAIFRNVHSSDTSILLKLYKTYVVPHLEYGSQIWNPYHKKYIHRIENVQKTFTRLLYYRAFPNPNYPKAMPDYKTRLQKLGLRTLFYRRTLADILMGFKILRGEPSSSDNFSPQSQNQSTTHPQSSNAYIHLRSPSFPLPSFSFYFLLANLETRREEILRGTDREGTYDSNPT</sequence>
<dbReference type="Proteomes" id="UP000024635">
    <property type="component" value="Unassembled WGS sequence"/>
</dbReference>
<dbReference type="PANTHER" id="PTHR21459:SF2">
    <property type="entry name" value="PROTEIN CBG08968"/>
    <property type="match status" value="1"/>
</dbReference>
<name>A0A016VM53_9BILA</name>
<dbReference type="PANTHER" id="PTHR21459">
    <property type="entry name" value="PROTEIN CBG08968"/>
    <property type="match status" value="1"/>
</dbReference>
<comment type="caution">
    <text evidence="2">The sequence shown here is derived from an EMBL/GenBank/DDBJ whole genome shotgun (WGS) entry which is preliminary data.</text>
</comment>
<organism evidence="2 3">
    <name type="scientific">Ancylostoma ceylanicum</name>
    <dbReference type="NCBI Taxonomy" id="53326"/>
    <lineage>
        <taxon>Eukaryota</taxon>
        <taxon>Metazoa</taxon>
        <taxon>Ecdysozoa</taxon>
        <taxon>Nematoda</taxon>
        <taxon>Chromadorea</taxon>
        <taxon>Rhabditida</taxon>
        <taxon>Rhabditina</taxon>
        <taxon>Rhabditomorpha</taxon>
        <taxon>Strongyloidea</taxon>
        <taxon>Ancylostomatidae</taxon>
        <taxon>Ancylostomatinae</taxon>
        <taxon>Ancylostoma</taxon>
    </lineage>
</organism>
<evidence type="ECO:0000313" key="3">
    <source>
        <dbReference type="Proteomes" id="UP000024635"/>
    </source>
</evidence>
<accession>A0A016VM53</accession>
<proteinExistence type="predicted"/>
<dbReference type="STRING" id="53326.A0A016VM53"/>
<protein>
    <submittedName>
        <fullName evidence="2">Uncharacterized protein</fullName>
    </submittedName>
</protein>
<dbReference type="EMBL" id="JARK01001343">
    <property type="protein sequence ID" value="EYC28679.1"/>
    <property type="molecule type" value="Genomic_DNA"/>
</dbReference>